<organism evidence="5">
    <name type="scientific">Gulosibacter sediminis</name>
    <dbReference type="NCBI Taxonomy" id="1729695"/>
    <lineage>
        <taxon>Bacteria</taxon>
        <taxon>Bacillati</taxon>
        <taxon>Actinomycetota</taxon>
        <taxon>Actinomycetes</taxon>
        <taxon>Micrococcales</taxon>
        <taxon>Microbacteriaceae</taxon>
        <taxon>Gulosibacter</taxon>
    </lineage>
</organism>
<dbReference type="PANTHER" id="PTHR21666:SF289">
    <property type="entry name" value="L-ALA--D-GLU ENDOPEPTIDASE"/>
    <property type="match status" value="1"/>
</dbReference>
<gene>
    <name evidence="5" type="ORF">M3M28_02740</name>
</gene>
<dbReference type="EMBL" id="CP097160">
    <property type="protein sequence ID" value="UQN15402.1"/>
    <property type="molecule type" value="Genomic_DNA"/>
</dbReference>
<evidence type="ECO:0000259" key="4">
    <source>
        <dbReference type="Pfam" id="PF01551"/>
    </source>
</evidence>
<feature type="signal peptide" evidence="3">
    <location>
        <begin position="1"/>
        <end position="33"/>
    </location>
</feature>
<feature type="region of interest" description="Disordered" evidence="2">
    <location>
        <begin position="30"/>
        <end position="55"/>
    </location>
</feature>
<reference evidence="5" key="1">
    <citation type="submission" date="2022-05" db="EMBL/GenBank/DDBJ databases">
        <title>Complete genome sequence of toluene-degrading Gulosibacter sediminis strain ACHW.36C.</title>
        <authorList>
            <person name="Wai A.C."/>
            <person name="Lai G.K."/>
            <person name="Griffin S.D."/>
            <person name="Leung F.C."/>
        </authorList>
    </citation>
    <scope>NUCLEOTIDE SEQUENCE [LARGE SCALE GENOMIC DNA]</scope>
    <source>
        <strain evidence="5">ACHW.36C</strain>
    </source>
</reference>
<dbReference type="InterPro" id="IPR050570">
    <property type="entry name" value="Cell_wall_metabolism_enzyme"/>
</dbReference>
<dbReference type="SUPFAM" id="SSF51261">
    <property type="entry name" value="Duplicated hybrid motif"/>
    <property type="match status" value="1"/>
</dbReference>
<dbReference type="InterPro" id="IPR011055">
    <property type="entry name" value="Dup_hybrid_motif"/>
</dbReference>
<proteinExistence type="predicted"/>
<protein>
    <submittedName>
        <fullName evidence="5">M23 family metallopeptidase</fullName>
    </submittedName>
</protein>
<evidence type="ECO:0000256" key="2">
    <source>
        <dbReference type="SAM" id="MobiDB-lite"/>
    </source>
</evidence>
<name>A0ABY4MZA9_9MICO</name>
<keyword evidence="1 3" id="KW-0732">Signal</keyword>
<dbReference type="PANTHER" id="PTHR21666">
    <property type="entry name" value="PEPTIDASE-RELATED"/>
    <property type="match status" value="1"/>
</dbReference>
<evidence type="ECO:0000313" key="5">
    <source>
        <dbReference type="EMBL" id="UQN15402.1"/>
    </source>
</evidence>
<evidence type="ECO:0000256" key="3">
    <source>
        <dbReference type="SAM" id="SignalP"/>
    </source>
</evidence>
<dbReference type="Gene3D" id="2.70.70.10">
    <property type="entry name" value="Glucose Permease (Domain IIA)"/>
    <property type="match status" value="1"/>
</dbReference>
<feature type="domain" description="M23ase beta-sheet core" evidence="4">
    <location>
        <begin position="86"/>
        <end position="179"/>
    </location>
</feature>
<evidence type="ECO:0000256" key="1">
    <source>
        <dbReference type="ARBA" id="ARBA00022729"/>
    </source>
</evidence>
<accession>A0ABY4MZA9</accession>
<dbReference type="Pfam" id="PF01551">
    <property type="entry name" value="Peptidase_M23"/>
    <property type="match status" value="1"/>
</dbReference>
<dbReference type="CDD" id="cd12797">
    <property type="entry name" value="M23_peptidase"/>
    <property type="match status" value="1"/>
</dbReference>
<sequence length="196" mass="20367">MISRRRGSRILTALALASLLFSTLPATPPGASAAPSHAAPAEADAPGQSDAAAEADAPGDAIWSWPIQPRPEVTRLFDLEHRYSAGHRGIDLAVPAGTAVYAPDDGTVHFVGWVVNRPLVSVQHANGIRSTFEPVDAVVAEGDVVTRGQLIGHVADSPAHEPSGGLHLGARLGDDYLDPLALLGEVPRAILLPISP</sequence>
<feature type="chain" id="PRO_5045975129" evidence="3">
    <location>
        <begin position="34"/>
        <end position="196"/>
    </location>
</feature>
<dbReference type="InterPro" id="IPR016047">
    <property type="entry name" value="M23ase_b-sheet_dom"/>
</dbReference>